<reference evidence="1 2" key="1">
    <citation type="submission" date="2023-01" db="EMBL/GenBank/DDBJ databases">
        <authorList>
            <person name="Kreplak J."/>
        </authorList>
    </citation>
    <scope>NUCLEOTIDE SEQUENCE [LARGE SCALE GENOMIC DNA]</scope>
</reference>
<evidence type="ECO:0000313" key="2">
    <source>
        <dbReference type="Proteomes" id="UP001157006"/>
    </source>
</evidence>
<dbReference type="AlphaFoldDB" id="A0AAV1BB81"/>
<accession>A0AAV1BB81</accession>
<dbReference type="EMBL" id="OX451741">
    <property type="protein sequence ID" value="CAI8618690.1"/>
    <property type="molecule type" value="Genomic_DNA"/>
</dbReference>
<evidence type="ECO:0000313" key="1">
    <source>
        <dbReference type="EMBL" id="CAI8618690.1"/>
    </source>
</evidence>
<keyword evidence="2" id="KW-1185">Reference proteome</keyword>
<gene>
    <name evidence="1" type="ORF">VFH_VI134840</name>
</gene>
<sequence length="137" mass="15295">MAKTVKNVVLIFQPCFGPHMSSSFNNFSILFRSILIGAGCKSLITFPISLKQSIFLIPLAEQFCQRFFIISSHLESLIQASSNLNSQTFVFLVVFKEGSKSTLIISWSLPNLVKCLNLIVGNLLTNSEEAKTLSKRY</sequence>
<name>A0AAV1BB81_VICFA</name>
<protein>
    <submittedName>
        <fullName evidence="1">Uncharacterized protein</fullName>
    </submittedName>
</protein>
<dbReference type="Proteomes" id="UP001157006">
    <property type="component" value="Chromosome 6"/>
</dbReference>
<organism evidence="1 2">
    <name type="scientific">Vicia faba</name>
    <name type="common">Broad bean</name>
    <name type="synonym">Faba vulgaris</name>
    <dbReference type="NCBI Taxonomy" id="3906"/>
    <lineage>
        <taxon>Eukaryota</taxon>
        <taxon>Viridiplantae</taxon>
        <taxon>Streptophyta</taxon>
        <taxon>Embryophyta</taxon>
        <taxon>Tracheophyta</taxon>
        <taxon>Spermatophyta</taxon>
        <taxon>Magnoliopsida</taxon>
        <taxon>eudicotyledons</taxon>
        <taxon>Gunneridae</taxon>
        <taxon>Pentapetalae</taxon>
        <taxon>rosids</taxon>
        <taxon>fabids</taxon>
        <taxon>Fabales</taxon>
        <taxon>Fabaceae</taxon>
        <taxon>Papilionoideae</taxon>
        <taxon>50 kb inversion clade</taxon>
        <taxon>NPAAA clade</taxon>
        <taxon>Hologalegina</taxon>
        <taxon>IRL clade</taxon>
        <taxon>Fabeae</taxon>
        <taxon>Vicia</taxon>
    </lineage>
</organism>
<proteinExistence type="predicted"/>